<feature type="compositionally biased region" description="Low complexity" evidence="1">
    <location>
        <begin position="7"/>
        <end position="16"/>
    </location>
</feature>
<protein>
    <submittedName>
        <fullName evidence="4">Protein phosphatase 1 regulatory subunit 3G-like</fullName>
    </submittedName>
</protein>
<feature type="region of interest" description="Disordered" evidence="1">
    <location>
        <begin position="1"/>
        <end position="89"/>
    </location>
</feature>
<dbReference type="Pfam" id="PF03370">
    <property type="entry name" value="CBM_21"/>
    <property type="match status" value="1"/>
</dbReference>
<feature type="domain" description="CBM21" evidence="2">
    <location>
        <begin position="203"/>
        <end position="318"/>
    </location>
</feature>
<evidence type="ECO:0000259" key="2">
    <source>
        <dbReference type="PROSITE" id="PS51159"/>
    </source>
</evidence>
<dbReference type="GO" id="GO:0000164">
    <property type="term" value="C:protein phosphatase type 1 complex"/>
    <property type="evidence" value="ECO:0007669"/>
    <property type="project" value="TreeGrafter"/>
</dbReference>
<proteinExistence type="predicted"/>
<reference evidence="4" key="1">
    <citation type="submission" date="2025-08" db="UniProtKB">
        <authorList>
            <consortium name="RefSeq"/>
        </authorList>
    </citation>
    <scope>IDENTIFICATION</scope>
</reference>
<dbReference type="InterPro" id="IPR038175">
    <property type="entry name" value="CBM21_dom_sf"/>
</dbReference>
<evidence type="ECO:0000313" key="4">
    <source>
        <dbReference type="RefSeq" id="XP_033785750.1"/>
    </source>
</evidence>
<dbReference type="PANTHER" id="PTHR12307">
    <property type="entry name" value="PROTEIN PHOSPHATASE 1 REGULATORY SUBUNIT"/>
    <property type="match status" value="1"/>
</dbReference>
<keyword evidence="3" id="KW-1185">Reference proteome</keyword>
<organism evidence="3 4">
    <name type="scientific">Geotrypetes seraphini</name>
    <name type="common">Gaboon caecilian</name>
    <name type="synonym">Caecilia seraphini</name>
    <dbReference type="NCBI Taxonomy" id="260995"/>
    <lineage>
        <taxon>Eukaryota</taxon>
        <taxon>Metazoa</taxon>
        <taxon>Chordata</taxon>
        <taxon>Craniata</taxon>
        <taxon>Vertebrata</taxon>
        <taxon>Euteleostomi</taxon>
        <taxon>Amphibia</taxon>
        <taxon>Gymnophiona</taxon>
        <taxon>Geotrypetes</taxon>
    </lineage>
</organism>
<dbReference type="GO" id="GO:2001069">
    <property type="term" value="F:glycogen binding"/>
    <property type="evidence" value="ECO:0007669"/>
    <property type="project" value="TreeGrafter"/>
</dbReference>
<evidence type="ECO:0000256" key="1">
    <source>
        <dbReference type="SAM" id="MobiDB-lite"/>
    </source>
</evidence>
<dbReference type="InterPro" id="IPR005036">
    <property type="entry name" value="CBM21_dom"/>
</dbReference>
<dbReference type="RefSeq" id="XP_033785750.1">
    <property type="nucleotide sequence ID" value="XM_033929859.1"/>
</dbReference>
<dbReference type="GO" id="GO:0005979">
    <property type="term" value="P:regulation of glycogen biosynthetic process"/>
    <property type="evidence" value="ECO:0007669"/>
    <property type="project" value="TreeGrafter"/>
</dbReference>
<name>A0A6P8PUH9_GEOSA</name>
<gene>
    <name evidence="4" type="primary">LOC117353667</name>
</gene>
<sequence length="325" mass="36221">MEDQEDPSSSSLSQLPRLDKSSGMVILCGGDNDDEEEGDEQGEAAAALQRWASRLSRQSPVDSVLHICEEEEEEEENGEEERKQRRRALSLPTNQSLVASAIFHPYPSGPGAEGCCKCKKRVQFADAMGMSLASVHHFSDSEDPHVPAAALARLHSFPASKRDLDALLLIGGGRLKQEETPTAPPPPAFLELDFQPLSEEEQQEQLLRERVCLEWVSTEHFDVHGSVLVAPPSCERDPMLEDEKGERVSIRYTFNEWLSYLDVPAELKGPPGMRQFSFNLCVPPCLEPGARLHFAVCYHEASGHEHWDNNGGKNYTLCYRLPEPT</sequence>
<dbReference type="AlphaFoldDB" id="A0A6P8PUH9"/>
<dbReference type="OrthoDB" id="1881at2759"/>
<accession>A0A6P8PUH9</accession>
<dbReference type="FunCoup" id="A0A6P8PUH9">
    <property type="interactions" value="3"/>
</dbReference>
<dbReference type="PANTHER" id="PTHR12307:SF7">
    <property type="entry name" value="PROTEIN PHOSPHATASE 1 REGULATORY SUBUNIT 3G"/>
    <property type="match status" value="1"/>
</dbReference>
<dbReference type="KEGG" id="gsh:117353667"/>
<dbReference type="GO" id="GO:0008157">
    <property type="term" value="F:protein phosphatase 1 binding"/>
    <property type="evidence" value="ECO:0007669"/>
    <property type="project" value="TreeGrafter"/>
</dbReference>
<dbReference type="PROSITE" id="PS51159">
    <property type="entry name" value="CBM21"/>
    <property type="match status" value="1"/>
</dbReference>
<dbReference type="InterPro" id="IPR050782">
    <property type="entry name" value="PP1_regulatory_subunit_3"/>
</dbReference>
<feature type="compositionally biased region" description="Acidic residues" evidence="1">
    <location>
        <begin position="31"/>
        <end position="42"/>
    </location>
</feature>
<evidence type="ECO:0000313" key="3">
    <source>
        <dbReference type="Proteomes" id="UP000515159"/>
    </source>
</evidence>
<dbReference type="GeneID" id="117353667"/>
<feature type="compositionally biased region" description="Acidic residues" evidence="1">
    <location>
        <begin position="69"/>
        <end position="79"/>
    </location>
</feature>
<dbReference type="InParanoid" id="A0A6P8PUH9"/>
<dbReference type="Proteomes" id="UP000515159">
    <property type="component" value="Chromosome 2"/>
</dbReference>
<dbReference type="Gene3D" id="2.60.40.2440">
    <property type="entry name" value="Carbohydrate binding type-21 domain"/>
    <property type="match status" value="1"/>
</dbReference>